<evidence type="ECO:0000313" key="2">
    <source>
        <dbReference type="EMBL" id="KUG26137.1"/>
    </source>
</evidence>
<reference evidence="2" key="1">
    <citation type="journal article" date="2015" name="Proc. Natl. Acad. Sci. U.S.A.">
        <title>Networks of energetic and metabolic interactions define dynamics in microbial communities.</title>
        <authorList>
            <person name="Embree M."/>
            <person name="Liu J.K."/>
            <person name="Al-Bassam M.M."/>
            <person name="Zengler K."/>
        </authorList>
    </citation>
    <scope>NUCLEOTIDE SEQUENCE</scope>
</reference>
<accession>A0A0W8FZC8</accession>
<sequence length="420" mass="48150">MIGKTINGQNIREVIGNVVITQGDVVITCSKAIQYLVKNEFELIGNVVATQDSIIIKTERGYYYGDSRIARSDTNVNLSEPSFNLNAKRGRYYYNQDLAHFTGDVVLVDSSFILTSQELFYFSGEEKIIAKTNVQVIDTSSIIFADSLRHYRNENISYAFGNVRVDNFANDLIIYGDSLYNDNNKQYSRVTGSPLFMQIDTSSLVKIDTLLLSSKVMESFNDSTKKFIATDSVKIVRGDFASLNDMSILYNGGERIETHKLNYDSNRPIIWNEETQLVGDSIFIHLKERDLDWIDVRGNSVIVSKKEDYDWRYDQISGERINMFFVDGNIIRTEVYNSVLSIYFMFEEGEPSGLIKSSSQTAKIFFEEGQVVDVRLFQSVISVYHPENLVIGKEREFTLPQFIIYGNRPLKQELLKRIRK</sequence>
<evidence type="ECO:0000259" key="1">
    <source>
        <dbReference type="Pfam" id="PF13100"/>
    </source>
</evidence>
<protein>
    <recommendedName>
        <fullName evidence="1">Organic solvent tolerance-like N-terminal domain-containing protein</fullName>
    </recommendedName>
</protein>
<proteinExistence type="predicted"/>
<dbReference type="AlphaFoldDB" id="A0A0W8FZC8"/>
<dbReference type="Gene3D" id="2.60.450.10">
    <property type="entry name" value="Lipopolysaccharide (LPS) transport protein A like domain"/>
    <property type="match status" value="1"/>
</dbReference>
<feature type="domain" description="Organic solvent tolerance-like N-terminal" evidence="1">
    <location>
        <begin position="8"/>
        <end position="138"/>
    </location>
</feature>
<comment type="caution">
    <text evidence="2">The sequence shown here is derived from an EMBL/GenBank/DDBJ whole genome shotgun (WGS) entry which is preliminary data.</text>
</comment>
<dbReference type="EMBL" id="LNQE01000527">
    <property type="protein sequence ID" value="KUG26137.1"/>
    <property type="molecule type" value="Genomic_DNA"/>
</dbReference>
<gene>
    <name evidence="2" type="ORF">ASZ90_004031</name>
</gene>
<dbReference type="Pfam" id="PF13100">
    <property type="entry name" value="OstA_2"/>
    <property type="match status" value="1"/>
</dbReference>
<dbReference type="InterPro" id="IPR005653">
    <property type="entry name" value="OstA-like_N"/>
</dbReference>
<name>A0A0W8FZC8_9ZZZZ</name>
<organism evidence="2">
    <name type="scientific">hydrocarbon metagenome</name>
    <dbReference type="NCBI Taxonomy" id="938273"/>
    <lineage>
        <taxon>unclassified sequences</taxon>
        <taxon>metagenomes</taxon>
        <taxon>ecological metagenomes</taxon>
    </lineage>
</organism>